<dbReference type="InterPro" id="IPR011330">
    <property type="entry name" value="Glyco_hydro/deAcase_b/a-brl"/>
</dbReference>
<proteinExistence type="predicted"/>
<feature type="domain" description="NodB homology" evidence="3">
    <location>
        <begin position="80"/>
        <end position="339"/>
    </location>
</feature>
<dbReference type="SUPFAM" id="SSF88713">
    <property type="entry name" value="Glycoside hydrolase/deacetylase"/>
    <property type="match status" value="1"/>
</dbReference>
<comment type="caution">
    <text evidence="4">The sequence shown here is derived from an EMBL/GenBank/DDBJ whole genome shotgun (WGS) entry which is preliminary data.</text>
</comment>
<evidence type="ECO:0000256" key="1">
    <source>
        <dbReference type="ARBA" id="ARBA00004613"/>
    </source>
</evidence>
<dbReference type="AlphaFoldDB" id="A0ABD4T8T5"/>
<evidence type="ECO:0000313" key="4">
    <source>
        <dbReference type="EMBL" id="MCM1984685.1"/>
    </source>
</evidence>
<dbReference type="CDD" id="cd10918">
    <property type="entry name" value="CE4_NodB_like_5s_6s"/>
    <property type="match status" value="1"/>
</dbReference>
<dbReference type="Proteomes" id="UP000031561">
    <property type="component" value="Unassembled WGS sequence"/>
</dbReference>
<keyword evidence="5" id="KW-1185">Reference proteome</keyword>
<dbReference type="GO" id="GO:0005576">
    <property type="term" value="C:extracellular region"/>
    <property type="evidence" value="ECO:0007669"/>
    <property type="project" value="UniProtKB-SubCell"/>
</dbReference>
<evidence type="ECO:0000259" key="3">
    <source>
        <dbReference type="PROSITE" id="PS51677"/>
    </source>
</evidence>
<reference evidence="4 5" key="1">
    <citation type="journal article" date="2015" name="Genome Announc.">
        <title>Draft Genome Sequence of Filamentous Marine Cyanobacterium Lyngbya confervoides Strain BDU141951.</title>
        <authorList>
            <person name="Chandrababunaidu M.M."/>
            <person name="Sen D."/>
            <person name="Tripathy S."/>
        </authorList>
    </citation>
    <scope>NUCLEOTIDE SEQUENCE [LARGE SCALE GENOMIC DNA]</scope>
    <source>
        <strain evidence="4 5">BDU141951</strain>
    </source>
</reference>
<gene>
    <name evidence="4" type="ORF">QQ91_0017825</name>
</gene>
<dbReference type="PANTHER" id="PTHR34216">
    <property type="match status" value="1"/>
</dbReference>
<dbReference type="InterPro" id="IPR051398">
    <property type="entry name" value="Polysacch_Deacetylase"/>
</dbReference>
<keyword evidence="2" id="KW-0732">Signal</keyword>
<dbReference type="PROSITE" id="PS51677">
    <property type="entry name" value="NODB"/>
    <property type="match status" value="1"/>
</dbReference>
<evidence type="ECO:0000256" key="2">
    <source>
        <dbReference type="ARBA" id="ARBA00022729"/>
    </source>
</evidence>
<dbReference type="PANTHER" id="PTHR34216:SF3">
    <property type="entry name" value="POLY-BETA-1,6-N-ACETYL-D-GLUCOSAMINE N-DEACETYLASE"/>
    <property type="match status" value="1"/>
</dbReference>
<dbReference type="Gene3D" id="3.20.20.370">
    <property type="entry name" value="Glycoside hydrolase/deacetylase"/>
    <property type="match status" value="1"/>
</dbReference>
<comment type="subcellular location">
    <subcellularLocation>
        <location evidence="1">Secreted</location>
    </subcellularLocation>
</comment>
<accession>A0ABD4T8T5</accession>
<evidence type="ECO:0000313" key="5">
    <source>
        <dbReference type="Proteomes" id="UP000031561"/>
    </source>
</evidence>
<dbReference type="InterPro" id="IPR002509">
    <property type="entry name" value="NODB_dom"/>
</dbReference>
<dbReference type="Pfam" id="PF01522">
    <property type="entry name" value="Polysacc_deac_1"/>
    <property type="match status" value="2"/>
</dbReference>
<organism evidence="4 5">
    <name type="scientific">Lyngbya confervoides BDU141951</name>
    <dbReference type="NCBI Taxonomy" id="1574623"/>
    <lineage>
        <taxon>Bacteria</taxon>
        <taxon>Bacillati</taxon>
        <taxon>Cyanobacteriota</taxon>
        <taxon>Cyanophyceae</taxon>
        <taxon>Oscillatoriophycideae</taxon>
        <taxon>Oscillatoriales</taxon>
        <taxon>Microcoleaceae</taxon>
        <taxon>Lyngbya</taxon>
    </lineage>
</organism>
<name>A0ABD4T8T5_9CYAN</name>
<dbReference type="EMBL" id="JTHE03000103">
    <property type="protein sequence ID" value="MCM1984685.1"/>
    <property type="molecule type" value="Genomic_DNA"/>
</dbReference>
<dbReference type="RefSeq" id="WP_166276776.1">
    <property type="nucleotide sequence ID" value="NZ_JTHE03000103.1"/>
</dbReference>
<sequence length="339" mass="38334">MRSRLIRKLRQAKTWARERLYPRAVILMYHRIGDPGVDPWSLCVSAENFEAQLRVLQQQAQPISLQALAAAHRQGSIPEGAVVITFDDGYANNLYQAKPILEQLGVPATVFVTSGYLGSAREYWWDDLEQMLLRPEALPDHLPADLAPRHRPWFLGDAAAAWRTTGDRAAFLEVPEVRARFYHQMWEYLAPMSESERNSLLEKMRHWSEASATPRESHRPMTPEEVCTLAAGGLVEIGAHTLTHPRLSVLSREQQRQEIEGSKQALEAILHHTVASFAYPFGNFVPETVPLVAEAGFTQACSTVDETVWGNSKALELPRFEVQNWSGPDFSRKLARWLS</sequence>
<protein>
    <submittedName>
        <fullName evidence="4">Polysaccharide deacetylase family protein</fullName>
    </submittedName>
</protein>